<dbReference type="InterPro" id="IPR029063">
    <property type="entry name" value="SAM-dependent_MTases_sf"/>
</dbReference>
<dbReference type="GO" id="GO:0032259">
    <property type="term" value="P:methylation"/>
    <property type="evidence" value="ECO:0007669"/>
    <property type="project" value="UniProtKB-KW"/>
</dbReference>
<name>A0A4Q0YJH3_9GAMM</name>
<keyword evidence="5" id="KW-1185">Reference proteome</keyword>
<dbReference type="EMBL" id="PEIB01000042">
    <property type="protein sequence ID" value="RXJ70872.1"/>
    <property type="molecule type" value="Genomic_DNA"/>
</dbReference>
<dbReference type="Proteomes" id="UP000290287">
    <property type="component" value="Unassembled WGS sequence"/>
</dbReference>
<evidence type="ECO:0000313" key="4">
    <source>
        <dbReference type="EMBL" id="RXJ70872.1"/>
    </source>
</evidence>
<reference evidence="4 5" key="1">
    <citation type="submission" date="2017-10" db="EMBL/GenBank/DDBJ databases">
        <title>Nyctiphanis sp. nov., isolated from the stomach of the euphausiid Nyctiphanes simplex (Hansen, 1911) in the Gulf of California.</title>
        <authorList>
            <person name="Gomez-Gil B."/>
            <person name="Aguilar-Mendez M."/>
            <person name="Lopez-Cortes A."/>
            <person name="Gomez-Gutierrez J."/>
            <person name="Roque A."/>
            <person name="Lang E."/>
            <person name="Gonzalez-Castillo A."/>
        </authorList>
    </citation>
    <scope>NUCLEOTIDE SEQUENCE [LARGE SCALE GENOMIC DNA]</scope>
    <source>
        <strain evidence="4 5">CAIM 600</strain>
    </source>
</reference>
<proteinExistence type="predicted"/>
<evidence type="ECO:0000256" key="2">
    <source>
        <dbReference type="ARBA" id="ARBA00022679"/>
    </source>
</evidence>
<accession>A0A4Q0YJH3</accession>
<gene>
    <name evidence="4" type="ORF">CS022_22075</name>
</gene>
<evidence type="ECO:0000313" key="5">
    <source>
        <dbReference type="Proteomes" id="UP000290287"/>
    </source>
</evidence>
<dbReference type="PANTHER" id="PTHR43861">
    <property type="entry name" value="TRANS-ACONITATE 2-METHYLTRANSFERASE-RELATED"/>
    <property type="match status" value="1"/>
</dbReference>
<protein>
    <submittedName>
        <fullName evidence="4">SAM-dependent methyltransferase</fullName>
    </submittedName>
</protein>
<comment type="caution">
    <text evidence="4">The sequence shown here is derived from an EMBL/GenBank/DDBJ whole genome shotgun (WGS) entry which is preliminary data.</text>
</comment>
<dbReference type="OrthoDB" id="9760689at2"/>
<sequence length="248" mass="27451">MSQTWKAQQYIKNASFVADYGLPVLKLLEPKAGERVLDLGCGDGTLTLKMAQEGVDVHGVDYSDDMIRKASSRGLSAEVMDGSKLSFCDDFDAVFSNAALHWMKDADDVIDGVARALKPKSRFVAEFGGKGNVNVILQAMETVFERHPEFGVFSNPWYFPSDDEYKAKLEKGGFKVTSIELIPRPTPLNAGIRGWLETFANGITTNLSEAQKSSFFNQVEAMVRPILFVDGQWMADYVRLRFSAVKAG</sequence>
<evidence type="ECO:0000256" key="1">
    <source>
        <dbReference type="ARBA" id="ARBA00022603"/>
    </source>
</evidence>
<dbReference type="Gene3D" id="3.40.50.150">
    <property type="entry name" value="Vaccinia Virus protein VP39"/>
    <property type="match status" value="1"/>
</dbReference>
<dbReference type="RefSeq" id="WP_129124052.1">
    <property type="nucleotide sequence ID" value="NZ_PEIB01000042.1"/>
</dbReference>
<dbReference type="AlphaFoldDB" id="A0A4Q0YJH3"/>
<keyword evidence="1 4" id="KW-0489">Methyltransferase</keyword>
<dbReference type="InterPro" id="IPR041698">
    <property type="entry name" value="Methyltransf_25"/>
</dbReference>
<evidence type="ECO:0000259" key="3">
    <source>
        <dbReference type="Pfam" id="PF13649"/>
    </source>
</evidence>
<dbReference type="CDD" id="cd02440">
    <property type="entry name" value="AdoMet_MTases"/>
    <property type="match status" value="1"/>
</dbReference>
<dbReference type="GO" id="GO:0008168">
    <property type="term" value="F:methyltransferase activity"/>
    <property type="evidence" value="ECO:0007669"/>
    <property type="project" value="UniProtKB-KW"/>
</dbReference>
<feature type="domain" description="Methyltransferase" evidence="3">
    <location>
        <begin position="36"/>
        <end position="119"/>
    </location>
</feature>
<dbReference type="Pfam" id="PF13649">
    <property type="entry name" value="Methyltransf_25"/>
    <property type="match status" value="1"/>
</dbReference>
<dbReference type="PANTHER" id="PTHR43861:SF1">
    <property type="entry name" value="TRANS-ACONITATE 2-METHYLTRANSFERASE"/>
    <property type="match status" value="1"/>
</dbReference>
<dbReference type="SUPFAM" id="SSF53335">
    <property type="entry name" value="S-adenosyl-L-methionine-dependent methyltransferases"/>
    <property type="match status" value="1"/>
</dbReference>
<keyword evidence="2 4" id="KW-0808">Transferase</keyword>
<organism evidence="4 5">
    <name type="scientific">Veronia nyctiphanis</name>
    <dbReference type="NCBI Taxonomy" id="1278244"/>
    <lineage>
        <taxon>Bacteria</taxon>
        <taxon>Pseudomonadati</taxon>
        <taxon>Pseudomonadota</taxon>
        <taxon>Gammaproteobacteria</taxon>
        <taxon>Vibrionales</taxon>
        <taxon>Vibrionaceae</taxon>
        <taxon>Veronia</taxon>
    </lineage>
</organism>